<name>A0ABZ2M4P6_9BACT</name>
<dbReference type="EMBL" id="CP089984">
    <property type="protein sequence ID" value="WXB16286.1"/>
    <property type="molecule type" value="Genomic_DNA"/>
</dbReference>
<gene>
    <name evidence="3" type="ORF">LZC94_03200</name>
</gene>
<feature type="chain" id="PRO_5045585416" evidence="2">
    <location>
        <begin position="22"/>
        <end position="480"/>
    </location>
</feature>
<organism evidence="3 4">
    <name type="scientific">Pendulispora albinea</name>
    <dbReference type="NCBI Taxonomy" id="2741071"/>
    <lineage>
        <taxon>Bacteria</taxon>
        <taxon>Pseudomonadati</taxon>
        <taxon>Myxococcota</taxon>
        <taxon>Myxococcia</taxon>
        <taxon>Myxococcales</taxon>
        <taxon>Sorangiineae</taxon>
        <taxon>Pendulisporaceae</taxon>
        <taxon>Pendulispora</taxon>
    </lineage>
</organism>
<feature type="region of interest" description="Disordered" evidence="1">
    <location>
        <begin position="432"/>
        <end position="452"/>
    </location>
</feature>
<dbReference type="Proteomes" id="UP001370348">
    <property type="component" value="Chromosome"/>
</dbReference>
<keyword evidence="2" id="KW-0732">Signal</keyword>
<protein>
    <submittedName>
        <fullName evidence="3">Uncharacterized protein</fullName>
    </submittedName>
</protein>
<feature type="signal peptide" evidence="2">
    <location>
        <begin position="1"/>
        <end position="21"/>
    </location>
</feature>
<evidence type="ECO:0000256" key="1">
    <source>
        <dbReference type="SAM" id="MobiDB-lite"/>
    </source>
</evidence>
<dbReference type="PROSITE" id="PS51257">
    <property type="entry name" value="PROKAR_LIPOPROTEIN"/>
    <property type="match status" value="1"/>
</dbReference>
<evidence type="ECO:0000313" key="3">
    <source>
        <dbReference type="EMBL" id="WXB16286.1"/>
    </source>
</evidence>
<dbReference type="RefSeq" id="WP_394825911.1">
    <property type="nucleotide sequence ID" value="NZ_CP089984.1"/>
</dbReference>
<reference evidence="3 4" key="1">
    <citation type="submission" date="2021-12" db="EMBL/GenBank/DDBJ databases">
        <title>Discovery of the Pendulisporaceae a myxobacterial family with distinct sporulation behavior and unique specialized metabolism.</title>
        <authorList>
            <person name="Garcia R."/>
            <person name="Popoff A."/>
            <person name="Bader C.D."/>
            <person name="Loehr J."/>
            <person name="Walesch S."/>
            <person name="Walt C."/>
            <person name="Boldt J."/>
            <person name="Bunk B."/>
            <person name="Haeckl F.J.F.P.J."/>
            <person name="Gunesch A.P."/>
            <person name="Birkelbach J."/>
            <person name="Nuebel U."/>
            <person name="Pietschmann T."/>
            <person name="Bach T."/>
            <person name="Mueller R."/>
        </authorList>
    </citation>
    <scope>NUCLEOTIDE SEQUENCE [LARGE SCALE GENOMIC DNA]</scope>
    <source>
        <strain evidence="3 4">MSr11954</strain>
    </source>
</reference>
<keyword evidence="4" id="KW-1185">Reference proteome</keyword>
<evidence type="ECO:0000256" key="2">
    <source>
        <dbReference type="SAM" id="SignalP"/>
    </source>
</evidence>
<proteinExistence type="predicted"/>
<sequence length="480" mass="52238">MNARLILLSLVGVLSAACSSASDEDPRTEPSPLCPDAECAPTENGVATAECSSFQYADPAGLSNEVKRIRALVDATPDCLANGNQAGCEEVDLPLEAAQPWCRSVGQRMLIVDGDADLAVYRHAKRVLGYYTVDANTLDMVPVQPHLRVQRPLANIVAEMAKSQQFLPSMAFNSPSLPSGGSGRLKVKTPRAGHGAMILVNLADYNPYAQFVLFEPSHWSRHYACDGSVESVKHALARNAEHIAHIKQKFGIDFVNYSKGEEDGLIRDAIRAKCGQVADDDLVHRIHVAITEYEGRISAGSIFVKAGNPWSDTPVTGTEPQLLSDCTARPNGIRVGYAVQYESNVPLGGQPLSQSTLPIDSGQRNLSRCLDMYINTGWEEGFPRGRDFGPYPVFYGSFGYGGGPLSFMATSWAAPVGLSIANHARQNWLVAHPGQRPSPEEIVSKLNPTGPEPRVFDPLRNQGFETCRMYPIFCKSRYSE</sequence>
<accession>A0ABZ2M4P6</accession>
<evidence type="ECO:0000313" key="4">
    <source>
        <dbReference type="Proteomes" id="UP001370348"/>
    </source>
</evidence>